<dbReference type="InterPro" id="IPR037524">
    <property type="entry name" value="PA14/GLEYA"/>
</dbReference>
<dbReference type="InterPro" id="IPR019800">
    <property type="entry name" value="Glyco_hydro_3_AS"/>
</dbReference>
<comment type="similarity">
    <text evidence="2 7">Belongs to the glycosyl hydrolase 3 family.</text>
</comment>
<evidence type="ECO:0000256" key="4">
    <source>
        <dbReference type="ARBA" id="ARBA00022801"/>
    </source>
</evidence>
<keyword evidence="7" id="KW-0624">Polysaccharide degradation</keyword>
<dbReference type="PANTHER" id="PTHR42715:SF10">
    <property type="entry name" value="BETA-GLUCOSIDASE"/>
    <property type="match status" value="1"/>
</dbReference>
<feature type="domain" description="PA14" evidence="8">
    <location>
        <begin position="418"/>
        <end position="587"/>
    </location>
</feature>
<dbReference type="Pfam" id="PF01915">
    <property type="entry name" value="Glyco_hydro_3_C"/>
    <property type="match status" value="1"/>
</dbReference>
<dbReference type="InterPro" id="IPR017853">
    <property type="entry name" value="GH"/>
</dbReference>
<dbReference type="PROSITE" id="PS51820">
    <property type="entry name" value="PA14"/>
    <property type="match status" value="1"/>
</dbReference>
<dbReference type="GO" id="GO:0009251">
    <property type="term" value="P:glucan catabolic process"/>
    <property type="evidence" value="ECO:0007669"/>
    <property type="project" value="TreeGrafter"/>
</dbReference>
<gene>
    <name evidence="9" type="ORF">CPB84DRAFT_1956975</name>
</gene>
<dbReference type="InterPro" id="IPR026891">
    <property type="entry name" value="Fn3-like"/>
</dbReference>
<evidence type="ECO:0000256" key="5">
    <source>
        <dbReference type="ARBA" id="ARBA00023277"/>
    </source>
</evidence>
<dbReference type="EC" id="3.2.1.21" evidence="3 7"/>
<keyword evidence="5 7" id="KW-0119">Carbohydrate metabolism</keyword>
<dbReference type="InterPro" id="IPR002772">
    <property type="entry name" value="Glyco_hydro_3_C"/>
</dbReference>
<dbReference type="EMBL" id="JADNYJ010000001">
    <property type="protein sequence ID" value="KAF8914231.1"/>
    <property type="molecule type" value="Genomic_DNA"/>
</dbReference>
<dbReference type="InterPro" id="IPR036881">
    <property type="entry name" value="Glyco_hydro_3_C_sf"/>
</dbReference>
<evidence type="ECO:0000256" key="3">
    <source>
        <dbReference type="ARBA" id="ARBA00012744"/>
    </source>
</evidence>
<evidence type="ECO:0000259" key="8">
    <source>
        <dbReference type="PROSITE" id="PS51820"/>
    </source>
</evidence>
<organism evidence="9 10">
    <name type="scientific">Gymnopilus junonius</name>
    <name type="common">Spectacular rustgill mushroom</name>
    <name type="synonym">Gymnopilus spectabilis subsp. junonius</name>
    <dbReference type="NCBI Taxonomy" id="109634"/>
    <lineage>
        <taxon>Eukaryota</taxon>
        <taxon>Fungi</taxon>
        <taxon>Dikarya</taxon>
        <taxon>Basidiomycota</taxon>
        <taxon>Agaricomycotina</taxon>
        <taxon>Agaricomycetes</taxon>
        <taxon>Agaricomycetidae</taxon>
        <taxon>Agaricales</taxon>
        <taxon>Agaricineae</taxon>
        <taxon>Hymenogastraceae</taxon>
        <taxon>Gymnopilus</taxon>
    </lineage>
</organism>
<dbReference type="Gene3D" id="2.60.120.260">
    <property type="entry name" value="Galactose-binding domain-like"/>
    <property type="match status" value="1"/>
</dbReference>
<evidence type="ECO:0000256" key="2">
    <source>
        <dbReference type="ARBA" id="ARBA00005336"/>
    </source>
</evidence>
<keyword evidence="4 7" id="KW-0378">Hydrolase</keyword>
<comment type="caution">
    <text evidence="9">The sequence shown here is derived from an EMBL/GenBank/DDBJ whole genome shotgun (WGS) entry which is preliminary data.</text>
</comment>
<dbReference type="SMART" id="SM01217">
    <property type="entry name" value="Fn3_like"/>
    <property type="match status" value="1"/>
</dbReference>
<dbReference type="InterPro" id="IPR011658">
    <property type="entry name" value="PA14_dom"/>
</dbReference>
<evidence type="ECO:0000313" key="9">
    <source>
        <dbReference type="EMBL" id="KAF8914231.1"/>
    </source>
</evidence>
<dbReference type="InterPro" id="IPR001764">
    <property type="entry name" value="Glyco_hydro_3_N"/>
</dbReference>
<dbReference type="InterPro" id="IPR050288">
    <property type="entry name" value="Cellulose_deg_GH3"/>
</dbReference>
<proteinExistence type="inferred from homology"/>
<dbReference type="AlphaFoldDB" id="A0A9P5P3N8"/>
<keyword evidence="6 7" id="KW-0326">Glycosidase</keyword>
<protein>
    <recommendedName>
        <fullName evidence="3 7">beta-glucosidase</fullName>
        <ecNumber evidence="3 7">3.2.1.21</ecNumber>
    </recommendedName>
</protein>
<dbReference type="PROSITE" id="PS00775">
    <property type="entry name" value="GLYCOSYL_HYDROL_F3"/>
    <property type="match status" value="1"/>
</dbReference>
<dbReference type="Gene3D" id="3.20.20.300">
    <property type="entry name" value="Glycoside hydrolase, family 3, N-terminal domain"/>
    <property type="match status" value="1"/>
</dbReference>
<accession>A0A9P5P3N8</accession>
<evidence type="ECO:0000256" key="7">
    <source>
        <dbReference type="RuleBase" id="RU361161"/>
    </source>
</evidence>
<dbReference type="Proteomes" id="UP000724874">
    <property type="component" value="Unassembled WGS sequence"/>
</dbReference>
<dbReference type="Pfam" id="PF14310">
    <property type="entry name" value="Fn3-like"/>
    <property type="match status" value="1"/>
</dbReference>
<dbReference type="PANTHER" id="PTHR42715">
    <property type="entry name" value="BETA-GLUCOSIDASE"/>
    <property type="match status" value="1"/>
</dbReference>
<dbReference type="PRINTS" id="PR00133">
    <property type="entry name" value="GLHYDRLASE3"/>
</dbReference>
<evidence type="ECO:0000313" key="10">
    <source>
        <dbReference type="Proteomes" id="UP000724874"/>
    </source>
</evidence>
<evidence type="ECO:0000256" key="1">
    <source>
        <dbReference type="ARBA" id="ARBA00000448"/>
    </source>
</evidence>
<dbReference type="Gene3D" id="2.60.40.10">
    <property type="entry name" value="Immunoglobulins"/>
    <property type="match status" value="1"/>
</dbReference>
<dbReference type="OrthoDB" id="47059at2759"/>
<dbReference type="FunFam" id="2.60.40.10:FF:000495">
    <property type="entry name" value="Periplasmic beta-glucosidase"/>
    <property type="match status" value="1"/>
</dbReference>
<dbReference type="Pfam" id="PF00933">
    <property type="entry name" value="Glyco_hydro_3"/>
    <property type="match status" value="1"/>
</dbReference>
<dbReference type="SUPFAM" id="SSF51445">
    <property type="entry name" value="(Trans)glycosidases"/>
    <property type="match status" value="1"/>
</dbReference>
<dbReference type="InterPro" id="IPR036962">
    <property type="entry name" value="Glyco_hydro_3_N_sf"/>
</dbReference>
<dbReference type="GO" id="GO:0008422">
    <property type="term" value="F:beta-glucosidase activity"/>
    <property type="evidence" value="ECO:0007669"/>
    <property type="project" value="UniProtKB-EC"/>
</dbReference>
<evidence type="ECO:0000256" key="6">
    <source>
        <dbReference type="ARBA" id="ARBA00023295"/>
    </source>
</evidence>
<comment type="catalytic activity">
    <reaction evidence="1 7">
        <text>Hydrolysis of terminal, non-reducing beta-D-glucosyl residues with release of beta-D-glucose.</text>
        <dbReference type="EC" id="3.2.1.21"/>
    </reaction>
</comment>
<reference evidence="9" key="1">
    <citation type="submission" date="2020-11" db="EMBL/GenBank/DDBJ databases">
        <authorList>
            <consortium name="DOE Joint Genome Institute"/>
            <person name="Ahrendt S."/>
            <person name="Riley R."/>
            <person name="Andreopoulos W."/>
            <person name="LaButti K."/>
            <person name="Pangilinan J."/>
            <person name="Ruiz-duenas F.J."/>
            <person name="Barrasa J.M."/>
            <person name="Sanchez-Garcia M."/>
            <person name="Camarero S."/>
            <person name="Miyauchi S."/>
            <person name="Serrano A."/>
            <person name="Linde D."/>
            <person name="Babiker R."/>
            <person name="Drula E."/>
            <person name="Ayuso-Fernandez I."/>
            <person name="Pacheco R."/>
            <person name="Padilla G."/>
            <person name="Ferreira P."/>
            <person name="Barriuso J."/>
            <person name="Kellner H."/>
            <person name="Castanera R."/>
            <person name="Alfaro M."/>
            <person name="Ramirez L."/>
            <person name="Pisabarro A.G."/>
            <person name="Kuo A."/>
            <person name="Tritt A."/>
            <person name="Lipzen A."/>
            <person name="He G."/>
            <person name="Yan M."/>
            <person name="Ng V."/>
            <person name="Cullen D."/>
            <person name="Martin F."/>
            <person name="Rosso M.-N."/>
            <person name="Henrissat B."/>
            <person name="Hibbett D."/>
            <person name="Martinez A.T."/>
            <person name="Grigoriev I.V."/>
        </authorList>
    </citation>
    <scope>NUCLEOTIDE SEQUENCE</scope>
    <source>
        <strain evidence="9">AH 44721</strain>
    </source>
</reference>
<dbReference type="Gene3D" id="3.40.50.1700">
    <property type="entry name" value="Glycoside hydrolase family 3 C-terminal domain"/>
    <property type="match status" value="1"/>
</dbReference>
<keyword evidence="10" id="KW-1185">Reference proteome</keyword>
<sequence length="867" mass="94474">MVKNLALLKGSLDPDTTMATAGIDIDANLARLTLLQKIKLLTGLGWWHTEPVPEAGIPSMRFSDGPNGVRGTRFFNGVPASCFPASTGLGSSFDIELARKVGEALGEEARAKSTHVLLAPTVNTQRSPLGGRGFESFSEDPHLNGTIASAYINGLQSKGVSATIKHFVANDQEFERFSLSSEVSERALREIYLKPFQIAIKNSNPWAVMSAYNRVNGLHVSENKRLLDDILRREWGFKGMIMSDWIGVYSTSESIKAGLDLEMPGPSVMRGRALERALVGKKVSLQDIDYRVTKVLDLLKHAEASGIPFDGPEGSIDTPELRKLLRRAAADAIVLLKNDKSLLPLSNPVKKIAIIGPNAKQAMTSGGGSARLLETYSVSPLEGITVAAKEVNAEVKYALGATSHKYLPLLDPYIFQADGKPGALIEFWNEPPSSDYTSTAPDFGKPLQPAVWSTPTLGSNCFLMDGIDETKVNMDCFIRYSAKFIPDESGDWEIGMNIAGRGNLFINQKLVIDLSTDPVQGQAFFGLGTVDIRRIVKGFKAGEEYDLEIRVSSAEFASRGSPFLCWGGIRAGGIRDVDGESAIQEALQIAKEADVVILVVGLNHDWETEGNDRADMSLPGLTNKLVSEVLETNTNTVVVNQSGTPVEMPWINEAHTLVQAFYGGNELGNGLADVLFGKTNPSGKLPLTFPVRLEDNPTYPSFGDQGQELNKIYYNEGIFVGYRGYEIKKLAPSFAFGHGLSYSQFKYEDLTTTEISPAGEFSVSFKVTNAGQVEGREVAQVYISDPKSSLPRAVKELKGFTKVHLKPAETKTATIALDREALSFYDDQNMNWVAESGIFLVQVGASSEDIRLKAKVELKETFTWTGL</sequence>
<name>A0A9P5P3N8_GYMJU</name>
<comment type="pathway">
    <text evidence="7">Glycan metabolism; cellulose degradation.</text>
</comment>
<dbReference type="Pfam" id="PF07691">
    <property type="entry name" value="PA14"/>
    <property type="match status" value="1"/>
</dbReference>
<dbReference type="SUPFAM" id="SSF52279">
    <property type="entry name" value="Beta-D-glucan exohydrolase, C-terminal domain"/>
    <property type="match status" value="1"/>
</dbReference>
<dbReference type="InterPro" id="IPR013783">
    <property type="entry name" value="Ig-like_fold"/>
</dbReference>